<protein>
    <submittedName>
        <fullName evidence="3">Uncharacterized protein</fullName>
    </submittedName>
</protein>
<dbReference type="AlphaFoldDB" id="A0A6D2LCI4"/>
<reference evidence="3 4" key="1">
    <citation type="submission" date="2020-01" db="EMBL/GenBank/DDBJ databases">
        <authorList>
            <person name="Mishra B."/>
        </authorList>
    </citation>
    <scope>NUCLEOTIDE SEQUENCE [LARGE SCALE GENOMIC DNA]</scope>
</reference>
<evidence type="ECO:0000313" key="4">
    <source>
        <dbReference type="Proteomes" id="UP000467841"/>
    </source>
</evidence>
<dbReference type="Proteomes" id="UP000467841">
    <property type="component" value="Unassembled WGS sequence"/>
</dbReference>
<evidence type="ECO:0000256" key="1">
    <source>
        <dbReference type="SAM" id="MobiDB-lite"/>
    </source>
</evidence>
<dbReference type="EMBL" id="CACVBM020001689">
    <property type="protein sequence ID" value="CAA7057414.1"/>
    <property type="molecule type" value="Genomic_DNA"/>
</dbReference>
<dbReference type="EMBL" id="CACVBM020000976">
    <property type="protein sequence ID" value="CAA7025059.1"/>
    <property type="molecule type" value="Genomic_DNA"/>
</dbReference>
<evidence type="ECO:0000313" key="3">
    <source>
        <dbReference type="EMBL" id="CAA7057414.1"/>
    </source>
</evidence>
<name>A0A6D2LCI4_9BRAS</name>
<gene>
    <name evidence="2" type="ORF">MERR_LOCUS12294</name>
    <name evidence="3" type="ORF">MERR_LOCUS44650</name>
</gene>
<accession>A0A6D2LCI4</accession>
<evidence type="ECO:0000313" key="2">
    <source>
        <dbReference type="EMBL" id="CAA7025059.1"/>
    </source>
</evidence>
<proteinExistence type="predicted"/>
<keyword evidence="4" id="KW-1185">Reference proteome</keyword>
<feature type="region of interest" description="Disordered" evidence="1">
    <location>
        <begin position="1"/>
        <end position="21"/>
    </location>
</feature>
<organism evidence="3 4">
    <name type="scientific">Microthlaspi erraticum</name>
    <dbReference type="NCBI Taxonomy" id="1685480"/>
    <lineage>
        <taxon>Eukaryota</taxon>
        <taxon>Viridiplantae</taxon>
        <taxon>Streptophyta</taxon>
        <taxon>Embryophyta</taxon>
        <taxon>Tracheophyta</taxon>
        <taxon>Spermatophyta</taxon>
        <taxon>Magnoliopsida</taxon>
        <taxon>eudicotyledons</taxon>
        <taxon>Gunneridae</taxon>
        <taxon>Pentapetalae</taxon>
        <taxon>rosids</taxon>
        <taxon>malvids</taxon>
        <taxon>Brassicales</taxon>
        <taxon>Brassicaceae</taxon>
        <taxon>Coluteocarpeae</taxon>
        <taxon>Microthlaspi</taxon>
    </lineage>
</organism>
<sequence length="94" mass="10505">MCLSSPTTENTEELQNETQTSFSFTETSIFSSTDVSVFSSTNCAPVILTSTTEIYCTRFRLFVGSTVRPNPFFMGDALFLLHERVDRTESSSSH</sequence>